<reference evidence="3" key="1">
    <citation type="journal article" date="2020" name="Stud. Mycol.">
        <title>101 Dothideomycetes genomes: a test case for predicting lifestyles and emergence of pathogens.</title>
        <authorList>
            <person name="Haridas S."/>
            <person name="Albert R."/>
            <person name="Binder M."/>
            <person name="Bloem J."/>
            <person name="Labutti K."/>
            <person name="Salamov A."/>
            <person name="Andreopoulos B."/>
            <person name="Baker S."/>
            <person name="Barry K."/>
            <person name="Bills G."/>
            <person name="Bluhm B."/>
            <person name="Cannon C."/>
            <person name="Castanera R."/>
            <person name="Culley D."/>
            <person name="Daum C."/>
            <person name="Ezra D."/>
            <person name="Gonzalez J."/>
            <person name="Henrissat B."/>
            <person name="Kuo A."/>
            <person name="Liang C."/>
            <person name="Lipzen A."/>
            <person name="Lutzoni F."/>
            <person name="Magnuson J."/>
            <person name="Mondo S."/>
            <person name="Nolan M."/>
            <person name="Ohm R."/>
            <person name="Pangilinan J."/>
            <person name="Park H.-J."/>
            <person name="Ramirez L."/>
            <person name="Alfaro M."/>
            <person name="Sun H."/>
            <person name="Tritt A."/>
            <person name="Yoshinaga Y."/>
            <person name="Zwiers L.-H."/>
            <person name="Turgeon B."/>
            <person name="Goodwin S."/>
            <person name="Spatafora J."/>
            <person name="Crous P."/>
            <person name="Grigoriev I."/>
        </authorList>
    </citation>
    <scope>NUCLEOTIDE SEQUENCE</scope>
    <source>
        <strain evidence="3">CBS 107.79</strain>
    </source>
</reference>
<feature type="compositionally biased region" description="Polar residues" evidence="2">
    <location>
        <begin position="94"/>
        <end position="111"/>
    </location>
</feature>
<sequence length="550" mass="59941">MSNSRPLTNLATETSVSLLTTETASQNRRGQTSGTASRKPAPSFAAGSASSTKRVPVDRRPPPLPVRGLGLKSSGQRPAQAGPASSAGAKKTVSRPSMPSKQQPSRPTSAMPSRKPLHPQSEAEKWKAKYEQQVQETVKAEARLQECESEAAEYAGQLSEARAELDMKRTELKEAELSRVQLSIELNHQTRLAGELQMELNVANHVHIPRIQQSNEALHNELLKLRDDFELSENLLELEALCEENEALRAANVLNVAAESLNSEAQTVIETLEKTNEELSSMYPEAMTELEDSNYEIEALNGEIELLEGQHEALKTRIMQLTTDLDEVRAEKEGLEMEAQARVHSSISIPHVTSTVSVFSGVVGTVQTEPVSPCQLSSRFSGIIASLQVDSGAPSSTLSLSQVSAISANFSQPESILSAPQPPLDQILKITINVDPSAPASLSLLKHLSAITSKKSSLKINGPAEIARALARGMSEVQAEAERDKAKVLELQQMLWNKISEVNRLKQEGCSVKAHRSLSDELAAMQARFEMQELFLADYGRQLARLKGPK</sequence>
<gene>
    <name evidence="3" type="ORF">BU23DRAFT_630786</name>
</gene>
<dbReference type="Proteomes" id="UP000800036">
    <property type="component" value="Unassembled WGS sequence"/>
</dbReference>
<dbReference type="AlphaFoldDB" id="A0A6A5UIZ5"/>
<evidence type="ECO:0000313" key="3">
    <source>
        <dbReference type="EMBL" id="KAF1964624.1"/>
    </source>
</evidence>
<dbReference type="OrthoDB" id="3795504at2759"/>
<keyword evidence="1" id="KW-0175">Coiled coil</keyword>
<feature type="region of interest" description="Disordered" evidence="2">
    <location>
        <begin position="1"/>
        <end position="129"/>
    </location>
</feature>
<feature type="compositionally biased region" description="Polar residues" evidence="2">
    <location>
        <begin position="26"/>
        <end position="36"/>
    </location>
</feature>
<name>A0A6A5UIZ5_9PLEO</name>
<keyword evidence="4" id="KW-1185">Reference proteome</keyword>
<feature type="compositionally biased region" description="Low complexity" evidence="2">
    <location>
        <begin position="66"/>
        <end position="91"/>
    </location>
</feature>
<accession>A0A6A5UIZ5</accession>
<proteinExistence type="predicted"/>
<feature type="coiled-coil region" evidence="1">
    <location>
        <begin position="130"/>
        <end position="178"/>
    </location>
</feature>
<feature type="coiled-coil region" evidence="1">
    <location>
        <begin position="258"/>
        <end position="338"/>
    </location>
</feature>
<evidence type="ECO:0000256" key="2">
    <source>
        <dbReference type="SAM" id="MobiDB-lite"/>
    </source>
</evidence>
<organism evidence="3 4">
    <name type="scientific">Bimuria novae-zelandiae CBS 107.79</name>
    <dbReference type="NCBI Taxonomy" id="1447943"/>
    <lineage>
        <taxon>Eukaryota</taxon>
        <taxon>Fungi</taxon>
        <taxon>Dikarya</taxon>
        <taxon>Ascomycota</taxon>
        <taxon>Pezizomycotina</taxon>
        <taxon>Dothideomycetes</taxon>
        <taxon>Pleosporomycetidae</taxon>
        <taxon>Pleosporales</taxon>
        <taxon>Massarineae</taxon>
        <taxon>Didymosphaeriaceae</taxon>
        <taxon>Bimuria</taxon>
    </lineage>
</organism>
<evidence type="ECO:0000313" key="4">
    <source>
        <dbReference type="Proteomes" id="UP000800036"/>
    </source>
</evidence>
<protein>
    <submittedName>
        <fullName evidence="3">Uncharacterized protein</fullName>
    </submittedName>
</protein>
<feature type="compositionally biased region" description="Low complexity" evidence="2">
    <location>
        <begin position="40"/>
        <end position="51"/>
    </location>
</feature>
<evidence type="ECO:0000256" key="1">
    <source>
        <dbReference type="SAM" id="Coils"/>
    </source>
</evidence>
<feature type="compositionally biased region" description="Low complexity" evidence="2">
    <location>
        <begin position="10"/>
        <end position="25"/>
    </location>
</feature>
<dbReference type="EMBL" id="ML976780">
    <property type="protein sequence ID" value="KAF1964624.1"/>
    <property type="molecule type" value="Genomic_DNA"/>
</dbReference>